<organism evidence="3">
    <name type="scientific">Schistocephalus solidus</name>
    <name type="common">Tapeworm</name>
    <dbReference type="NCBI Taxonomy" id="70667"/>
    <lineage>
        <taxon>Eukaryota</taxon>
        <taxon>Metazoa</taxon>
        <taxon>Spiralia</taxon>
        <taxon>Lophotrochozoa</taxon>
        <taxon>Platyhelminthes</taxon>
        <taxon>Cestoda</taxon>
        <taxon>Eucestoda</taxon>
        <taxon>Diphyllobothriidea</taxon>
        <taxon>Diphyllobothriidae</taxon>
        <taxon>Schistocephalus</taxon>
    </lineage>
</organism>
<dbReference type="WBParaSite" id="SSLN_0000531201-mRNA-1">
    <property type="protein sequence ID" value="SSLN_0000531201-mRNA-1"/>
    <property type="gene ID" value="SSLN_0000531201"/>
</dbReference>
<sequence>MFMVNGCPGSFVEKCRREAKRVNPKFWRAVPYMAGVSEEFARLLKVRADVKQLVAWSLRLLPCHHQQEQHKADPRLLQAWQSYHEHRLEQTSPAFLAGTLRPSLADLAALLVLSQYKLAFNSPAGLVLDAMIPWPHWIVEQVWNMTTLRTTDTLPLSLLKKEDKVREVLSSSTLFSCDFRTGHRPEIRNRVQLAVALSATPGLSCQFTPDLQEHMKVSQNGQDRMEFLRFNLELQYMSSISDQ</sequence>
<gene>
    <name evidence="1" type="ORF">SSLN_LOCUS5149</name>
</gene>
<reference evidence="3" key="1">
    <citation type="submission" date="2016-06" db="UniProtKB">
        <authorList>
            <consortium name="WormBaseParasite"/>
        </authorList>
    </citation>
    <scope>IDENTIFICATION</scope>
</reference>
<dbReference type="AlphaFoldDB" id="A0A183SLQ1"/>
<protein>
    <submittedName>
        <fullName evidence="3">GST_C_6 domain-containing protein</fullName>
    </submittedName>
</protein>
<accession>A0A183SLQ1</accession>
<keyword evidence="2" id="KW-1185">Reference proteome</keyword>
<evidence type="ECO:0000313" key="2">
    <source>
        <dbReference type="Proteomes" id="UP000275846"/>
    </source>
</evidence>
<name>A0A183SLQ1_SCHSO</name>
<proteinExistence type="predicted"/>
<evidence type="ECO:0000313" key="1">
    <source>
        <dbReference type="EMBL" id="VDL91534.1"/>
    </source>
</evidence>
<reference evidence="1 2" key="2">
    <citation type="submission" date="2018-11" db="EMBL/GenBank/DDBJ databases">
        <authorList>
            <consortium name="Pathogen Informatics"/>
        </authorList>
    </citation>
    <scope>NUCLEOTIDE SEQUENCE [LARGE SCALE GENOMIC DNA]</scope>
    <source>
        <strain evidence="1 2">NST_G2</strain>
    </source>
</reference>
<dbReference type="OrthoDB" id="10576381at2759"/>
<evidence type="ECO:0000313" key="3">
    <source>
        <dbReference type="WBParaSite" id="SSLN_0000531201-mRNA-1"/>
    </source>
</evidence>
<dbReference type="Proteomes" id="UP000275846">
    <property type="component" value="Unassembled WGS sequence"/>
</dbReference>
<dbReference type="EMBL" id="UYSU01033132">
    <property type="protein sequence ID" value="VDL91534.1"/>
    <property type="molecule type" value="Genomic_DNA"/>
</dbReference>